<accession>A0A915B9N6</accession>
<feature type="compositionally biased region" description="Polar residues" evidence="5">
    <location>
        <begin position="37"/>
        <end position="46"/>
    </location>
</feature>
<keyword evidence="7" id="KW-1185">Reference proteome</keyword>
<dbReference type="Pfam" id="PF07500">
    <property type="entry name" value="TFIIS_M"/>
    <property type="match status" value="1"/>
</dbReference>
<dbReference type="GO" id="GO:0006351">
    <property type="term" value="P:DNA-templated transcription"/>
    <property type="evidence" value="ECO:0007669"/>
    <property type="project" value="InterPro"/>
</dbReference>
<dbReference type="InterPro" id="IPR003618">
    <property type="entry name" value="TFIIS_cen_dom"/>
</dbReference>
<sequence>MSSIDSHVSPSSTTELTAEVTPLSASTDPKNQERSFSDVSPSSTVELTAEVTPLSASTDPKNQERESVQQKNDVADEKSTKEREEKSKEDDEAIDKKVIGIDDSKTERKRCAAVSAERAHVVRRKANEDDGEPSGSKRRRAASTNVEMSIQSPRVNIKGSDNNDDEEVIREKCIAMLLKCMGSGEKAEEIAKKVELAIFNEIGDANDHRYRSRVRSRVANLTRNPAIGKQIRDGVISPEKFARMTAEELATPQLRELREHLSEGTMDEHMMGEKETVGSENSFRNDNGF</sequence>
<feature type="region of interest" description="Disordered" evidence="5">
    <location>
        <begin position="263"/>
        <end position="289"/>
    </location>
</feature>
<dbReference type="Gene3D" id="1.10.472.30">
    <property type="entry name" value="Transcription elongation factor S-II, central domain"/>
    <property type="match status" value="1"/>
</dbReference>
<evidence type="ECO:0000256" key="5">
    <source>
        <dbReference type="SAM" id="MobiDB-lite"/>
    </source>
</evidence>
<keyword evidence="3" id="KW-0862">Zinc</keyword>
<evidence type="ECO:0000259" key="6">
    <source>
        <dbReference type="PROSITE" id="PS51321"/>
    </source>
</evidence>
<feature type="compositionally biased region" description="Polar residues" evidence="5">
    <location>
        <begin position="1"/>
        <end position="16"/>
    </location>
</feature>
<dbReference type="PANTHER" id="PTHR11477:SF0">
    <property type="entry name" value="IP08861P-RELATED"/>
    <property type="match status" value="1"/>
</dbReference>
<protein>
    <submittedName>
        <fullName evidence="8">TFIIS central domain-containing protein</fullName>
    </submittedName>
</protein>
<dbReference type="GO" id="GO:0008270">
    <property type="term" value="F:zinc ion binding"/>
    <property type="evidence" value="ECO:0007669"/>
    <property type="project" value="UniProtKB-KW"/>
</dbReference>
<proteinExistence type="predicted"/>
<organism evidence="7 8">
    <name type="scientific">Parascaris univalens</name>
    <name type="common">Nematode worm</name>
    <dbReference type="NCBI Taxonomy" id="6257"/>
    <lineage>
        <taxon>Eukaryota</taxon>
        <taxon>Metazoa</taxon>
        <taxon>Ecdysozoa</taxon>
        <taxon>Nematoda</taxon>
        <taxon>Chromadorea</taxon>
        <taxon>Rhabditida</taxon>
        <taxon>Spirurina</taxon>
        <taxon>Ascaridomorpha</taxon>
        <taxon>Ascaridoidea</taxon>
        <taxon>Ascarididae</taxon>
        <taxon>Parascaris</taxon>
    </lineage>
</organism>
<feature type="domain" description="TFIIS central" evidence="6">
    <location>
        <begin position="169"/>
        <end position="277"/>
    </location>
</feature>
<name>A0A915B9N6_PARUN</name>
<dbReference type="AlphaFoldDB" id="A0A915B9N6"/>
<dbReference type="PROSITE" id="PS51321">
    <property type="entry name" value="TFIIS_CENTRAL"/>
    <property type="match status" value="1"/>
</dbReference>
<feature type="compositionally biased region" description="Polar residues" evidence="5">
    <location>
        <begin position="278"/>
        <end position="289"/>
    </location>
</feature>
<keyword evidence="2" id="KW-0863">Zinc-finger</keyword>
<dbReference type="PANTHER" id="PTHR11477">
    <property type="entry name" value="TRANSCRIPTION FACTOR S-II ZINC FINGER DOMAIN-CONTAINING PROTEIN"/>
    <property type="match status" value="1"/>
</dbReference>
<evidence type="ECO:0000256" key="3">
    <source>
        <dbReference type="ARBA" id="ARBA00022833"/>
    </source>
</evidence>
<feature type="compositionally biased region" description="Basic and acidic residues" evidence="5">
    <location>
        <begin position="117"/>
        <end position="128"/>
    </location>
</feature>
<dbReference type="SUPFAM" id="SSF46942">
    <property type="entry name" value="Elongation factor TFIIS domain 2"/>
    <property type="match status" value="1"/>
</dbReference>
<reference evidence="8" key="1">
    <citation type="submission" date="2022-11" db="UniProtKB">
        <authorList>
            <consortium name="WormBaseParasite"/>
        </authorList>
    </citation>
    <scope>IDENTIFICATION</scope>
</reference>
<evidence type="ECO:0000256" key="1">
    <source>
        <dbReference type="ARBA" id="ARBA00022723"/>
    </source>
</evidence>
<dbReference type="InterPro" id="IPR036575">
    <property type="entry name" value="TFIIS_cen_dom_sf"/>
</dbReference>
<evidence type="ECO:0000313" key="7">
    <source>
        <dbReference type="Proteomes" id="UP000887569"/>
    </source>
</evidence>
<keyword evidence="4" id="KW-0539">Nucleus</keyword>
<dbReference type="SMART" id="SM00510">
    <property type="entry name" value="TFS2M"/>
    <property type="match status" value="1"/>
</dbReference>
<dbReference type="GO" id="GO:0005634">
    <property type="term" value="C:nucleus"/>
    <property type="evidence" value="ECO:0007669"/>
    <property type="project" value="TreeGrafter"/>
</dbReference>
<evidence type="ECO:0000313" key="8">
    <source>
        <dbReference type="WBParaSite" id="PgR029_g054_t03"/>
    </source>
</evidence>
<dbReference type="WBParaSite" id="PgR029_g054_t03">
    <property type="protein sequence ID" value="PgR029_g054_t03"/>
    <property type="gene ID" value="PgR029_g054"/>
</dbReference>
<keyword evidence="1" id="KW-0479">Metal-binding</keyword>
<dbReference type="Proteomes" id="UP000887569">
    <property type="component" value="Unplaced"/>
</dbReference>
<feature type="region of interest" description="Disordered" evidence="5">
    <location>
        <begin position="1"/>
        <end position="145"/>
    </location>
</feature>
<feature type="compositionally biased region" description="Basic and acidic residues" evidence="5">
    <location>
        <begin position="61"/>
        <end position="110"/>
    </location>
</feature>
<feature type="compositionally biased region" description="Basic and acidic residues" evidence="5">
    <location>
        <begin position="263"/>
        <end position="277"/>
    </location>
</feature>
<evidence type="ECO:0000256" key="4">
    <source>
        <dbReference type="ARBA" id="ARBA00023242"/>
    </source>
</evidence>
<evidence type="ECO:0000256" key="2">
    <source>
        <dbReference type="ARBA" id="ARBA00022771"/>
    </source>
</evidence>